<reference evidence="2 3" key="1">
    <citation type="submission" date="2018-10" db="EMBL/GenBank/DDBJ databases">
        <title>Genomic Encyclopedia of Type Strains, Phase IV (KMG-IV): sequencing the most valuable type-strain genomes for metagenomic binning, comparative biology and taxonomic classification.</title>
        <authorList>
            <person name="Goeker M."/>
        </authorList>
    </citation>
    <scope>NUCLEOTIDE SEQUENCE [LARGE SCALE GENOMIC DNA]</scope>
    <source>
        <strain evidence="2 3">DSM 12769</strain>
    </source>
</reference>
<dbReference type="OrthoDB" id="5292197at2"/>
<sequence>MSSSSSGGVGIYVDAANIQMNGGFGMQYDVLREFACRTGAEPIRLNAYVTYDEHRAERDRGYHQRVNNFFQSIREFGYKVIVKKYRWYRDEEGNAYAKANADLDMAVDALLQSQNLTRVVMVTGDGDFVQVVRALQNQGCRVEVLAFDNISSELRREADVFVSGYLVPGLLPPRNPEGRGVWGEMGSRVRGICYYHSPEGYGFLRFMRRIADHLWVTDTRHPNSPYASAYFRDGDLPGGVRPADLPSHNIILEFDVNPSAVKEGALQASQIQRVR</sequence>
<evidence type="ECO:0000313" key="3">
    <source>
        <dbReference type="Proteomes" id="UP000275461"/>
    </source>
</evidence>
<proteinExistence type="predicted"/>
<dbReference type="PANTHER" id="PTHR35458">
    <property type="entry name" value="SLR0755 PROTEIN"/>
    <property type="match status" value="1"/>
</dbReference>
<dbReference type="RefSeq" id="WP_121441858.1">
    <property type="nucleotide sequence ID" value="NZ_RCDA01000001.1"/>
</dbReference>
<comment type="caution">
    <text evidence="2">The sequence shown here is derived from an EMBL/GenBank/DDBJ whole genome shotgun (WGS) entry which is preliminary data.</text>
</comment>
<gene>
    <name evidence="2" type="ORF">DFR31_1387</name>
</gene>
<dbReference type="Pfam" id="PF01936">
    <property type="entry name" value="NYN"/>
    <property type="match status" value="1"/>
</dbReference>
<protein>
    <submittedName>
        <fullName evidence="2">NYN domain-containing protein</fullName>
    </submittedName>
</protein>
<dbReference type="Proteomes" id="UP000275461">
    <property type="component" value="Unassembled WGS sequence"/>
</dbReference>
<accession>A0A498CAB7</accession>
<dbReference type="CDD" id="cd10911">
    <property type="entry name" value="PIN_LabA"/>
    <property type="match status" value="1"/>
</dbReference>
<dbReference type="GO" id="GO:0004540">
    <property type="term" value="F:RNA nuclease activity"/>
    <property type="evidence" value="ECO:0007669"/>
    <property type="project" value="InterPro"/>
</dbReference>
<dbReference type="AlphaFoldDB" id="A0A498CAB7"/>
<dbReference type="PANTHER" id="PTHR35458:SF8">
    <property type="entry name" value="SLR0650 PROTEIN"/>
    <property type="match status" value="1"/>
</dbReference>
<keyword evidence="3" id="KW-1185">Reference proteome</keyword>
<name>A0A498CAB7_9GAMM</name>
<dbReference type="InterPro" id="IPR047140">
    <property type="entry name" value="LabA"/>
</dbReference>
<evidence type="ECO:0000313" key="2">
    <source>
        <dbReference type="EMBL" id="RLK51446.1"/>
    </source>
</evidence>
<organism evidence="2 3">
    <name type="scientific">Alkalispirillum mobile</name>
    <dbReference type="NCBI Taxonomy" id="85925"/>
    <lineage>
        <taxon>Bacteria</taxon>
        <taxon>Pseudomonadati</taxon>
        <taxon>Pseudomonadota</taxon>
        <taxon>Gammaproteobacteria</taxon>
        <taxon>Chromatiales</taxon>
        <taxon>Ectothiorhodospiraceae</taxon>
        <taxon>Alkalispirillum</taxon>
    </lineage>
</organism>
<dbReference type="EMBL" id="RCDA01000001">
    <property type="protein sequence ID" value="RLK51446.1"/>
    <property type="molecule type" value="Genomic_DNA"/>
</dbReference>
<evidence type="ECO:0000259" key="1">
    <source>
        <dbReference type="Pfam" id="PF01936"/>
    </source>
</evidence>
<dbReference type="InterPro" id="IPR021139">
    <property type="entry name" value="NYN"/>
</dbReference>
<dbReference type="Gene3D" id="3.40.50.1010">
    <property type="entry name" value="5'-nuclease"/>
    <property type="match status" value="1"/>
</dbReference>
<feature type="domain" description="NYN" evidence="1">
    <location>
        <begin position="9"/>
        <end position="163"/>
    </location>
</feature>